<keyword evidence="3" id="KW-0812">Transmembrane</keyword>
<dbReference type="GO" id="GO:0052650">
    <property type="term" value="F:all-trans-retinol dehydrogenase (NADP+) activity"/>
    <property type="evidence" value="ECO:0007669"/>
    <property type="project" value="UniProtKB-ARBA"/>
</dbReference>
<dbReference type="CDD" id="cd05339">
    <property type="entry name" value="17beta-HSDXI-like_SDR_c"/>
    <property type="match status" value="1"/>
</dbReference>
<evidence type="ECO:0000256" key="9">
    <source>
        <dbReference type="ARBA" id="ARBA00059620"/>
    </source>
</evidence>
<dbReference type="EMBL" id="JAGPYM010000012">
    <property type="protein sequence ID" value="KAH6888511.1"/>
    <property type="molecule type" value="Genomic_DNA"/>
</dbReference>
<dbReference type="FunFam" id="3.40.50.720:FF:000131">
    <property type="entry name" value="Short-chain dehydrogenase/reductase 3"/>
    <property type="match status" value="1"/>
</dbReference>
<sequence>METLRSYCAQFDLEMLLASLQNLGANQITQRTIGTLIACGLAFKLNSVLSDWALGNLSTNRPWDWNREIVLITGGSSGIGEQVALRLAERNIKVIIFDLNAPKTSGHPNIFFYKVDVTSKESVGRAAKALREEVGEPTVLVNNAGIGHNDTILSGTEESIQRTFAVNSIAHFTLAREFLPSMIEHDHGHVVTMASMASFVALAANVDYSCSKAAAMAFHEGLRQELVVRFKVKHVRTSIIHPLWVRTPMNSGMHERLGSQMLDVGRVADRIVKQILDGKSGRVLIPSHLWVAPLVRGFPDWVQEWVRGSQASMVPT</sequence>
<evidence type="ECO:0000256" key="6">
    <source>
        <dbReference type="ARBA" id="ARBA00023002"/>
    </source>
</evidence>
<dbReference type="InterPro" id="IPR020904">
    <property type="entry name" value="Sc_DH/Rdtase_CS"/>
</dbReference>
<evidence type="ECO:0000256" key="4">
    <source>
        <dbReference type="ARBA" id="ARBA00022857"/>
    </source>
</evidence>
<organism evidence="13 14">
    <name type="scientific">Thelonectria olida</name>
    <dbReference type="NCBI Taxonomy" id="1576542"/>
    <lineage>
        <taxon>Eukaryota</taxon>
        <taxon>Fungi</taxon>
        <taxon>Dikarya</taxon>
        <taxon>Ascomycota</taxon>
        <taxon>Pezizomycotina</taxon>
        <taxon>Sordariomycetes</taxon>
        <taxon>Hypocreomycetidae</taxon>
        <taxon>Hypocreales</taxon>
        <taxon>Nectriaceae</taxon>
        <taxon>Thelonectria</taxon>
    </lineage>
</organism>
<dbReference type="PRINTS" id="PR00080">
    <property type="entry name" value="SDRFAMILY"/>
</dbReference>
<evidence type="ECO:0000313" key="13">
    <source>
        <dbReference type="EMBL" id="KAH6888511.1"/>
    </source>
</evidence>
<keyword evidence="6" id="KW-0560">Oxidoreductase</keyword>
<dbReference type="GO" id="GO:0016020">
    <property type="term" value="C:membrane"/>
    <property type="evidence" value="ECO:0007669"/>
    <property type="project" value="UniProtKB-SubCell"/>
</dbReference>
<evidence type="ECO:0000256" key="8">
    <source>
        <dbReference type="ARBA" id="ARBA00023136"/>
    </source>
</evidence>
<dbReference type="InterPro" id="IPR036291">
    <property type="entry name" value="NAD(P)-bd_dom_sf"/>
</dbReference>
<accession>A0A9P9ARZ6</accession>
<evidence type="ECO:0000256" key="3">
    <source>
        <dbReference type="ARBA" id="ARBA00022692"/>
    </source>
</evidence>
<dbReference type="PROSITE" id="PS00061">
    <property type="entry name" value="ADH_SHORT"/>
    <property type="match status" value="1"/>
</dbReference>
<evidence type="ECO:0000256" key="1">
    <source>
        <dbReference type="ARBA" id="ARBA00004141"/>
    </source>
</evidence>
<reference evidence="13 14" key="1">
    <citation type="journal article" date="2021" name="Nat. Commun.">
        <title>Genetic determinants of endophytism in the Arabidopsis root mycobiome.</title>
        <authorList>
            <person name="Mesny F."/>
            <person name="Miyauchi S."/>
            <person name="Thiergart T."/>
            <person name="Pickel B."/>
            <person name="Atanasova L."/>
            <person name="Karlsson M."/>
            <person name="Huettel B."/>
            <person name="Barry K.W."/>
            <person name="Haridas S."/>
            <person name="Chen C."/>
            <person name="Bauer D."/>
            <person name="Andreopoulos W."/>
            <person name="Pangilinan J."/>
            <person name="LaButti K."/>
            <person name="Riley R."/>
            <person name="Lipzen A."/>
            <person name="Clum A."/>
            <person name="Drula E."/>
            <person name="Henrissat B."/>
            <person name="Kohler A."/>
            <person name="Grigoriev I.V."/>
            <person name="Martin F.M."/>
            <person name="Hacquard S."/>
        </authorList>
    </citation>
    <scope>NUCLEOTIDE SEQUENCE [LARGE SCALE GENOMIC DNA]</scope>
    <source>
        <strain evidence="13 14">MPI-CAGE-CH-0241</strain>
    </source>
</reference>
<evidence type="ECO:0000256" key="2">
    <source>
        <dbReference type="ARBA" id="ARBA00006484"/>
    </source>
</evidence>
<dbReference type="Pfam" id="PF00106">
    <property type="entry name" value="adh_short"/>
    <property type="match status" value="1"/>
</dbReference>
<protein>
    <recommendedName>
        <fullName evidence="10">Short-chain dehydrogenase/reductase 3</fullName>
    </recommendedName>
    <alternativeName>
        <fullName evidence="11">Retinal short-chain dehydrogenase/reductase 1</fullName>
    </alternativeName>
</protein>
<comment type="similarity">
    <text evidence="2 12">Belongs to the short-chain dehydrogenases/reductases (SDR) family.</text>
</comment>
<evidence type="ECO:0000313" key="14">
    <source>
        <dbReference type="Proteomes" id="UP000777438"/>
    </source>
</evidence>
<dbReference type="PRINTS" id="PR00081">
    <property type="entry name" value="GDHRDH"/>
</dbReference>
<dbReference type="OrthoDB" id="10253736at2759"/>
<dbReference type="InterPro" id="IPR002347">
    <property type="entry name" value="SDR_fam"/>
</dbReference>
<dbReference type="SUPFAM" id="SSF51735">
    <property type="entry name" value="NAD(P)-binding Rossmann-fold domains"/>
    <property type="match status" value="1"/>
</dbReference>
<keyword evidence="14" id="KW-1185">Reference proteome</keyword>
<dbReference type="PANTHER" id="PTHR24322:SF736">
    <property type="entry name" value="RETINOL DEHYDROGENASE 10"/>
    <property type="match status" value="1"/>
</dbReference>
<proteinExistence type="inferred from homology"/>
<keyword evidence="8" id="KW-0472">Membrane</keyword>
<dbReference type="PANTHER" id="PTHR24322">
    <property type="entry name" value="PKSB"/>
    <property type="match status" value="1"/>
</dbReference>
<evidence type="ECO:0000256" key="10">
    <source>
        <dbReference type="ARBA" id="ARBA00068717"/>
    </source>
</evidence>
<keyword evidence="7" id="KW-0443">Lipid metabolism</keyword>
<comment type="function">
    <text evidence="9">Catalyzes the reduction of all-trans-retinal to all-trans-retinol in the presence of NADPH.</text>
</comment>
<comment type="caution">
    <text evidence="13">The sequence shown here is derived from an EMBL/GenBank/DDBJ whole genome shotgun (WGS) entry which is preliminary data.</text>
</comment>
<dbReference type="Proteomes" id="UP000777438">
    <property type="component" value="Unassembled WGS sequence"/>
</dbReference>
<comment type="subcellular location">
    <subcellularLocation>
        <location evidence="1">Membrane</location>
        <topology evidence="1">Multi-pass membrane protein</topology>
    </subcellularLocation>
</comment>
<keyword evidence="5" id="KW-1133">Transmembrane helix</keyword>
<gene>
    <name evidence="13" type="ORF">B0T10DRAFT_488309</name>
</gene>
<name>A0A9P9ARZ6_9HYPO</name>
<dbReference type="AlphaFoldDB" id="A0A9P9ARZ6"/>
<keyword evidence="4" id="KW-0521">NADP</keyword>
<evidence type="ECO:0000256" key="7">
    <source>
        <dbReference type="ARBA" id="ARBA00023098"/>
    </source>
</evidence>
<evidence type="ECO:0000256" key="12">
    <source>
        <dbReference type="RuleBase" id="RU000363"/>
    </source>
</evidence>
<dbReference type="Gene3D" id="3.40.50.720">
    <property type="entry name" value="NAD(P)-binding Rossmann-like Domain"/>
    <property type="match status" value="1"/>
</dbReference>
<evidence type="ECO:0000256" key="5">
    <source>
        <dbReference type="ARBA" id="ARBA00022989"/>
    </source>
</evidence>
<evidence type="ECO:0000256" key="11">
    <source>
        <dbReference type="ARBA" id="ARBA00082544"/>
    </source>
</evidence>